<dbReference type="SUPFAM" id="SSF56436">
    <property type="entry name" value="C-type lectin-like"/>
    <property type="match status" value="1"/>
</dbReference>
<dbReference type="SMART" id="SM00181">
    <property type="entry name" value="EGF"/>
    <property type="match status" value="3"/>
</dbReference>
<organism evidence="9 10">
    <name type="scientific">Porites evermanni</name>
    <dbReference type="NCBI Taxonomy" id="104178"/>
    <lineage>
        <taxon>Eukaryota</taxon>
        <taxon>Metazoa</taxon>
        <taxon>Cnidaria</taxon>
        <taxon>Anthozoa</taxon>
        <taxon>Hexacorallia</taxon>
        <taxon>Scleractinia</taxon>
        <taxon>Fungiina</taxon>
        <taxon>Poritidae</taxon>
        <taxon>Porites</taxon>
    </lineage>
</organism>
<dbReference type="CDD" id="cd00054">
    <property type="entry name" value="EGF_CA"/>
    <property type="match status" value="3"/>
</dbReference>
<dbReference type="InterPro" id="IPR006571">
    <property type="entry name" value="TLDc_dom"/>
</dbReference>
<evidence type="ECO:0000256" key="1">
    <source>
        <dbReference type="ARBA" id="ARBA00022536"/>
    </source>
</evidence>
<dbReference type="PROSITE" id="PS51886">
    <property type="entry name" value="TLDC"/>
    <property type="match status" value="1"/>
</dbReference>
<dbReference type="SUPFAM" id="SSF57184">
    <property type="entry name" value="Growth factor receptor domain"/>
    <property type="match status" value="1"/>
</dbReference>
<dbReference type="Gene3D" id="2.10.25.10">
    <property type="entry name" value="Laminin"/>
    <property type="match status" value="3"/>
</dbReference>
<dbReference type="CDD" id="cd00037">
    <property type="entry name" value="CLECT"/>
    <property type="match status" value="1"/>
</dbReference>
<evidence type="ECO:0000256" key="4">
    <source>
        <dbReference type="ARBA" id="ARBA00023157"/>
    </source>
</evidence>
<comment type="caution">
    <text evidence="9">The sequence shown here is derived from an EMBL/GenBank/DDBJ whole genome shotgun (WGS) entry which is preliminary data.</text>
</comment>
<comment type="caution">
    <text evidence="5">Lacks conserved residue(s) required for the propagation of feature annotation.</text>
</comment>
<keyword evidence="3" id="KW-0677">Repeat</keyword>
<dbReference type="InterPro" id="IPR016187">
    <property type="entry name" value="CTDL_fold"/>
</dbReference>
<sequence>VFPNNNTVSTNYNGAFCKDMQFSRNYDKEPIVMIAAGHNSEGNNLKPIYMSVTAWIELLSVAIDIHRLNGAKEWIGLNDMDIEGTFVWTNNKTNNFTYWANNQPNDFNNQDCVHTLGVKHSFKWNDVSCGTCYNYTCSEDLDECGGNNNHCHKNAVCTNTLGSYKCQCGTGYTGDGFSCTDIDECSSGHQCDSSATCHNTDGSYTCTCNSGYSGNGRTCRGTNVDECFLNAHDCDSHAICTNTGGSFTCKCDGNANYYGDGKTCSPHRGLDNSVILANDASKLSQLNRWLRPHLRSSDRSYWKLCYRANSHGWGSETFHRKCDNKGPTVTIVEVGSYIFGGYSDKPWKWSSGCQRSTYTFLYSLKNYYGYTPFKKDINNNYQCAIYSYYNYGPTFGAGHDMYISNNANSNSNSYFSTNSYTNPHSSNYVWVGSYNFRPDELEVYYEATA</sequence>
<dbReference type="PROSITE" id="PS00010">
    <property type="entry name" value="ASX_HYDROXYL"/>
    <property type="match status" value="3"/>
</dbReference>
<dbReference type="Gene3D" id="3.10.100.10">
    <property type="entry name" value="Mannose-Binding Protein A, subunit A"/>
    <property type="match status" value="1"/>
</dbReference>
<dbReference type="Pfam" id="PF07534">
    <property type="entry name" value="TLD"/>
    <property type="match status" value="1"/>
</dbReference>
<feature type="domain" description="EGF-like" evidence="6">
    <location>
        <begin position="223"/>
        <end position="265"/>
    </location>
</feature>
<dbReference type="EMBL" id="CALNXI010003089">
    <property type="protein sequence ID" value="CAH3192117.1"/>
    <property type="molecule type" value="Genomic_DNA"/>
</dbReference>
<protein>
    <submittedName>
        <fullName evidence="9">Uncharacterized protein</fullName>
    </submittedName>
</protein>
<evidence type="ECO:0000256" key="2">
    <source>
        <dbReference type="ARBA" id="ARBA00022729"/>
    </source>
</evidence>
<dbReference type="PANTHER" id="PTHR24039:SF53">
    <property type="entry name" value="EGF-LIKE DOMAIN-CONTAINING PROTEIN"/>
    <property type="match status" value="1"/>
</dbReference>
<evidence type="ECO:0000256" key="3">
    <source>
        <dbReference type="ARBA" id="ARBA00022737"/>
    </source>
</evidence>
<evidence type="ECO:0000259" key="8">
    <source>
        <dbReference type="PROSITE" id="PS51886"/>
    </source>
</evidence>
<feature type="domain" description="C-type lectin" evidence="7">
    <location>
        <begin position="74"/>
        <end position="138"/>
    </location>
</feature>
<dbReference type="PROSITE" id="PS50026">
    <property type="entry name" value="EGF_3"/>
    <property type="match status" value="3"/>
</dbReference>
<dbReference type="SMART" id="SM00179">
    <property type="entry name" value="EGF_CA"/>
    <property type="match status" value="3"/>
</dbReference>
<feature type="non-terminal residue" evidence="9">
    <location>
        <position position="1"/>
    </location>
</feature>
<feature type="domain" description="TLDc" evidence="8">
    <location>
        <begin position="274"/>
        <end position="447"/>
    </location>
</feature>
<dbReference type="PROSITE" id="PS50041">
    <property type="entry name" value="C_TYPE_LECTIN_2"/>
    <property type="match status" value="1"/>
</dbReference>
<dbReference type="InterPro" id="IPR018378">
    <property type="entry name" value="C-type_lectin_CS"/>
</dbReference>
<dbReference type="PROSITE" id="PS01186">
    <property type="entry name" value="EGF_2"/>
    <property type="match status" value="1"/>
</dbReference>
<dbReference type="InterPro" id="IPR000152">
    <property type="entry name" value="EGF-type_Asp/Asn_hydroxyl_site"/>
</dbReference>
<evidence type="ECO:0000259" key="7">
    <source>
        <dbReference type="PROSITE" id="PS50041"/>
    </source>
</evidence>
<accession>A0ABN8SKD4</accession>
<evidence type="ECO:0000313" key="9">
    <source>
        <dbReference type="EMBL" id="CAH3192117.1"/>
    </source>
</evidence>
<dbReference type="PROSITE" id="PS00615">
    <property type="entry name" value="C_TYPE_LECTIN_1"/>
    <property type="match status" value="1"/>
</dbReference>
<dbReference type="InterPro" id="IPR024731">
    <property type="entry name" value="NELL2-like_EGF"/>
</dbReference>
<feature type="domain" description="EGF-like" evidence="6">
    <location>
        <begin position="181"/>
        <end position="220"/>
    </location>
</feature>
<evidence type="ECO:0000313" key="10">
    <source>
        <dbReference type="Proteomes" id="UP001159427"/>
    </source>
</evidence>
<dbReference type="InterPro" id="IPR001304">
    <property type="entry name" value="C-type_lectin-like"/>
</dbReference>
<dbReference type="PANTHER" id="PTHR24039">
    <property type="entry name" value="FIBRILLIN-RELATED"/>
    <property type="match status" value="1"/>
</dbReference>
<dbReference type="Pfam" id="PF12947">
    <property type="entry name" value="EGF_3"/>
    <property type="match status" value="3"/>
</dbReference>
<gene>
    <name evidence="9" type="ORF">PEVE_00023253</name>
</gene>
<dbReference type="InterPro" id="IPR009030">
    <property type="entry name" value="Growth_fac_rcpt_cys_sf"/>
</dbReference>
<proteinExistence type="predicted"/>
<dbReference type="Proteomes" id="UP001159427">
    <property type="component" value="Unassembled WGS sequence"/>
</dbReference>
<keyword evidence="1 5" id="KW-0245">EGF-like domain</keyword>
<evidence type="ECO:0000259" key="6">
    <source>
        <dbReference type="PROSITE" id="PS50026"/>
    </source>
</evidence>
<feature type="domain" description="EGF-like" evidence="6">
    <location>
        <begin position="140"/>
        <end position="178"/>
    </location>
</feature>
<dbReference type="InterPro" id="IPR018097">
    <property type="entry name" value="EGF_Ca-bd_CS"/>
</dbReference>
<dbReference type="Pfam" id="PF00059">
    <property type="entry name" value="Lectin_C"/>
    <property type="match status" value="1"/>
</dbReference>
<reference evidence="9 10" key="1">
    <citation type="submission" date="2022-05" db="EMBL/GenBank/DDBJ databases">
        <authorList>
            <consortium name="Genoscope - CEA"/>
            <person name="William W."/>
        </authorList>
    </citation>
    <scope>NUCLEOTIDE SEQUENCE [LARGE SCALE GENOMIC DNA]</scope>
</reference>
<dbReference type="PROSITE" id="PS01187">
    <property type="entry name" value="EGF_CA"/>
    <property type="match status" value="2"/>
</dbReference>
<name>A0ABN8SKD4_9CNID</name>
<dbReference type="InterPro" id="IPR016186">
    <property type="entry name" value="C-type_lectin-like/link_sf"/>
</dbReference>
<dbReference type="InterPro" id="IPR000742">
    <property type="entry name" value="EGF"/>
</dbReference>
<evidence type="ECO:0000256" key="5">
    <source>
        <dbReference type="PROSITE-ProRule" id="PRU00076"/>
    </source>
</evidence>
<dbReference type="SMART" id="SM00584">
    <property type="entry name" value="TLDc"/>
    <property type="match status" value="1"/>
</dbReference>
<keyword evidence="4" id="KW-1015">Disulfide bond</keyword>
<keyword evidence="2" id="KW-0732">Signal</keyword>
<dbReference type="InterPro" id="IPR001881">
    <property type="entry name" value="EGF-like_Ca-bd_dom"/>
</dbReference>
<keyword evidence="10" id="KW-1185">Reference proteome</keyword>